<dbReference type="NCBIfam" id="TIGR02150">
    <property type="entry name" value="IPP_isom_1"/>
    <property type="match status" value="1"/>
</dbReference>
<dbReference type="UniPathway" id="UPA00059">
    <property type="reaction ID" value="UER00104"/>
</dbReference>
<evidence type="ECO:0000313" key="9">
    <source>
        <dbReference type="EMBL" id="KKW47474.1"/>
    </source>
</evidence>
<comment type="pathway">
    <text evidence="1">Isoprenoid biosynthesis; dimethylallyl diphosphate biosynthesis; dimethylallyl diphosphate from isopentenyl diphosphate: step 1/1.</text>
</comment>
<gene>
    <name evidence="9" type="ORF">UY98_C0011G0007</name>
</gene>
<comment type="caution">
    <text evidence="9">The sequence shown here is derived from an EMBL/GenBank/DDBJ whole genome shotgun (WGS) entry which is preliminary data.</text>
</comment>
<feature type="active site" evidence="7">
    <location>
        <position position="67"/>
    </location>
</feature>
<dbReference type="PANTHER" id="PTHR10885">
    <property type="entry name" value="ISOPENTENYL-DIPHOSPHATE DELTA-ISOMERASE"/>
    <property type="match status" value="1"/>
</dbReference>
<evidence type="ECO:0000256" key="4">
    <source>
        <dbReference type="ARBA" id="ARBA00023229"/>
    </source>
</evidence>
<accession>A0A0G2BNG3</accession>
<dbReference type="EMBL" id="LCSD01000011">
    <property type="protein sequence ID" value="KKW47474.1"/>
    <property type="molecule type" value="Genomic_DNA"/>
</dbReference>
<dbReference type="PIRSF" id="PIRSF018427">
    <property type="entry name" value="Isopntndiph_ism"/>
    <property type="match status" value="1"/>
</dbReference>
<dbReference type="GO" id="GO:0005737">
    <property type="term" value="C:cytoplasm"/>
    <property type="evidence" value="ECO:0007669"/>
    <property type="project" value="TreeGrafter"/>
</dbReference>
<protein>
    <recommendedName>
        <fullName evidence="3 6">Isopentenyl-diphosphate delta-isomerase</fullName>
        <ecNumber evidence="3 6">5.3.3.2</ecNumber>
    </recommendedName>
</protein>
<dbReference type="GO" id="GO:0009240">
    <property type="term" value="P:isopentenyl diphosphate biosynthetic process"/>
    <property type="evidence" value="ECO:0007669"/>
    <property type="project" value="TreeGrafter"/>
</dbReference>
<dbReference type="GO" id="GO:0050992">
    <property type="term" value="P:dimethylallyl diphosphate biosynthetic process"/>
    <property type="evidence" value="ECO:0007669"/>
    <property type="project" value="UniProtKB-UniPathway"/>
</dbReference>
<dbReference type="CDD" id="cd02885">
    <property type="entry name" value="NUDIX_IPP_Isomerase"/>
    <property type="match status" value="1"/>
</dbReference>
<dbReference type="PROSITE" id="PS51462">
    <property type="entry name" value="NUDIX"/>
    <property type="match status" value="1"/>
</dbReference>
<dbReference type="Pfam" id="PF00293">
    <property type="entry name" value="NUDIX"/>
    <property type="match status" value="1"/>
</dbReference>
<dbReference type="GO" id="GO:0004452">
    <property type="term" value="F:isopentenyl-diphosphate delta-isomerase activity"/>
    <property type="evidence" value="ECO:0007669"/>
    <property type="project" value="UniProtKB-UniRule"/>
</dbReference>
<feature type="active site" evidence="7">
    <location>
        <position position="115"/>
    </location>
</feature>
<evidence type="ECO:0000256" key="7">
    <source>
        <dbReference type="PIRSR" id="PIRSR018427-1"/>
    </source>
</evidence>
<name>A0A0G2BNG3_9BACT</name>
<dbReference type="PANTHER" id="PTHR10885:SF0">
    <property type="entry name" value="ISOPENTENYL-DIPHOSPHATE DELTA-ISOMERASE"/>
    <property type="match status" value="1"/>
</dbReference>
<dbReference type="InterPro" id="IPR000086">
    <property type="entry name" value="NUDIX_hydrolase_dom"/>
</dbReference>
<evidence type="ECO:0000256" key="3">
    <source>
        <dbReference type="ARBA" id="ARBA00012057"/>
    </source>
</evidence>
<dbReference type="Proteomes" id="UP000034789">
    <property type="component" value="Unassembled WGS sequence"/>
</dbReference>
<sequence>MSGAVILVNERGGTIGMSDSLEAHTGRGKLHKAFSVYVFRRRRREVLVQRRSRKKMLWPLILANTCCSHPRDGETPREAGERRLKEEMGFACLLDEGPSFVYRAEDPGGRGVEHEHVTILTGEAEDPVIFPDPGEVAEYRWMDTGKLVEDMKTNPDEYAPWFRAGLRIILSA</sequence>
<dbReference type="InterPro" id="IPR011876">
    <property type="entry name" value="IsopentenylPP_isomerase_typ1"/>
</dbReference>
<reference evidence="9 10" key="1">
    <citation type="journal article" date="2015" name="Nature">
        <title>rRNA introns, odd ribosomes, and small enigmatic genomes across a large radiation of phyla.</title>
        <authorList>
            <person name="Brown C.T."/>
            <person name="Hug L.A."/>
            <person name="Thomas B.C."/>
            <person name="Sharon I."/>
            <person name="Castelle C.J."/>
            <person name="Singh A."/>
            <person name="Wilkins M.J."/>
            <person name="Williams K.H."/>
            <person name="Banfield J.F."/>
        </authorList>
    </citation>
    <scope>NUCLEOTIDE SEQUENCE [LARGE SCALE GENOMIC DNA]</scope>
</reference>
<evidence type="ECO:0000259" key="8">
    <source>
        <dbReference type="PROSITE" id="PS51462"/>
    </source>
</evidence>
<evidence type="ECO:0000256" key="5">
    <source>
        <dbReference type="ARBA" id="ARBA00023235"/>
    </source>
</evidence>
<dbReference type="SUPFAM" id="SSF55811">
    <property type="entry name" value="Nudix"/>
    <property type="match status" value="1"/>
</dbReference>
<dbReference type="InterPro" id="IPR015797">
    <property type="entry name" value="NUDIX_hydrolase-like_dom_sf"/>
</dbReference>
<evidence type="ECO:0000256" key="2">
    <source>
        <dbReference type="ARBA" id="ARBA00007579"/>
    </source>
</evidence>
<dbReference type="NCBIfam" id="NF002995">
    <property type="entry name" value="PRK03759.1"/>
    <property type="match status" value="1"/>
</dbReference>
<organism evidence="9 10">
    <name type="scientific">Candidatus Kaiserbacteria bacterium GW2011_GWA2_58_9</name>
    <dbReference type="NCBI Taxonomy" id="1618672"/>
    <lineage>
        <taxon>Bacteria</taxon>
        <taxon>Candidatus Kaiseribacteriota</taxon>
    </lineage>
</organism>
<dbReference type="Gene3D" id="3.90.79.10">
    <property type="entry name" value="Nucleoside Triphosphate Pyrophosphohydrolase"/>
    <property type="match status" value="1"/>
</dbReference>
<keyword evidence="4" id="KW-0414">Isoprene biosynthesis</keyword>
<evidence type="ECO:0000313" key="10">
    <source>
        <dbReference type="Proteomes" id="UP000034789"/>
    </source>
</evidence>
<proteinExistence type="inferred from homology"/>
<keyword evidence="5 9" id="KW-0413">Isomerase</keyword>
<evidence type="ECO:0000256" key="6">
    <source>
        <dbReference type="NCBIfam" id="TIGR02150"/>
    </source>
</evidence>
<comment type="similarity">
    <text evidence="2">Belongs to the IPP isomerase type 1 family.</text>
</comment>
<dbReference type="EC" id="5.3.3.2" evidence="3 6"/>
<dbReference type="AlphaFoldDB" id="A0A0G2BNG3"/>
<evidence type="ECO:0000256" key="1">
    <source>
        <dbReference type="ARBA" id="ARBA00004826"/>
    </source>
</evidence>
<feature type="domain" description="Nudix hydrolase" evidence="8">
    <location>
        <begin position="29"/>
        <end position="164"/>
    </location>
</feature>